<evidence type="ECO:0000313" key="2">
    <source>
        <dbReference type="EMBL" id="WYK02278.1"/>
    </source>
</evidence>
<evidence type="ECO:0008006" key="4">
    <source>
        <dbReference type="Google" id="ProtNLM"/>
    </source>
</evidence>
<sequence length="64" mass="7514">MKKDLFVFLIIISSILFICLFLPSEIPVHFNYLGKADLTVHKYYLLLGSIILYSLYLTFIKNKK</sequence>
<organism evidence="2 3">
    <name type="scientific">Candidatus Enterococcus palustris</name>
    <dbReference type="NCBI Taxonomy" id="1834189"/>
    <lineage>
        <taxon>Bacteria</taxon>
        <taxon>Bacillati</taxon>
        <taxon>Bacillota</taxon>
        <taxon>Bacilli</taxon>
        <taxon>Lactobacillales</taxon>
        <taxon>Enterococcaceae</taxon>
        <taxon>Enterococcus</taxon>
    </lineage>
</organism>
<name>A0AAQ3WBI8_9ENTE</name>
<accession>A0AAQ3WBI8</accession>
<dbReference type="Proteomes" id="UP000194948">
    <property type="component" value="Chromosome"/>
</dbReference>
<evidence type="ECO:0000313" key="3">
    <source>
        <dbReference type="Proteomes" id="UP000194948"/>
    </source>
</evidence>
<reference evidence="3" key="1">
    <citation type="submission" date="2017-05" db="EMBL/GenBank/DDBJ databases">
        <title>The Genome Sequence of EEnterococcus faecalis 9F2_4866.</title>
        <authorList>
            <consortium name="The Broad Institute Genomics Platform"/>
            <consortium name="The Broad Institute Genomic Center for Infectious Diseases"/>
            <person name="Earl A."/>
            <person name="Manson A."/>
            <person name="Schwartman J."/>
            <person name="Gilmore M."/>
            <person name="Abouelleil A."/>
            <person name="Cao P."/>
            <person name="Chapman S."/>
            <person name="Cusick C."/>
            <person name="Shea T."/>
            <person name="Young S."/>
            <person name="Neafsey D."/>
            <person name="Nusbaum C."/>
            <person name="Birren B."/>
        </authorList>
    </citation>
    <scope>NUCLEOTIDE SEQUENCE [LARGE SCALE GENOMIC DNA]</scope>
    <source>
        <strain evidence="3">7F3_DIV0205</strain>
    </source>
</reference>
<dbReference type="EMBL" id="CP147244">
    <property type="protein sequence ID" value="WYK02278.1"/>
    <property type="molecule type" value="Genomic_DNA"/>
</dbReference>
<dbReference type="AlphaFoldDB" id="A0AAQ3WBI8"/>
<evidence type="ECO:0000256" key="1">
    <source>
        <dbReference type="SAM" id="Phobius"/>
    </source>
</evidence>
<feature type="transmembrane region" description="Helical" evidence="1">
    <location>
        <begin position="43"/>
        <end position="60"/>
    </location>
</feature>
<feature type="transmembrane region" description="Helical" evidence="1">
    <location>
        <begin position="5"/>
        <end position="23"/>
    </location>
</feature>
<proteinExistence type="predicted"/>
<gene>
    <name evidence="2" type="ORF">A5821_003421</name>
</gene>
<keyword evidence="1" id="KW-0472">Membrane</keyword>
<keyword evidence="3" id="KW-1185">Reference proteome</keyword>
<keyword evidence="1" id="KW-1133">Transmembrane helix</keyword>
<keyword evidence="1" id="KW-0812">Transmembrane</keyword>
<protein>
    <recommendedName>
        <fullName evidence="4">DUF1648 domain-containing protein</fullName>
    </recommendedName>
</protein>
<reference evidence="2 3" key="2">
    <citation type="submission" date="2024-03" db="EMBL/GenBank/DDBJ databases">
        <title>The Genome Sequence of Enterococcus sp. DIV0205d.</title>
        <authorList>
            <consortium name="The Broad Institute Genomics Platform"/>
            <consortium name="The Broad Institute Microbial Omics Core"/>
            <consortium name="The Broad Institute Genomic Center for Infectious Diseases"/>
            <person name="Earl A."/>
            <person name="Manson A."/>
            <person name="Gilmore M."/>
            <person name="Schwartman J."/>
            <person name="Shea T."/>
            <person name="Abouelleil A."/>
            <person name="Cao P."/>
            <person name="Chapman S."/>
            <person name="Cusick C."/>
            <person name="Young S."/>
            <person name="Neafsey D."/>
            <person name="Nusbaum C."/>
            <person name="Birren B."/>
        </authorList>
    </citation>
    <scope>NUCLEOTIDE SEQUENCE [LARGE SCALE GENOMIC DNA]</scope>
    <source>
        <strain evidence="2 3">7F3_DIV0205</strain>
    </source>
</reference>